<comment type="caution">
    <text evidence="2">The sequence shown here is derived from an EMBL/GenBank/DDBJ whole genome shotgun (WGS) entry which is preliminary data.</text>
</comment>
<protein>
    <submittedName>
        <fullName evidence="2">Uncharacterized protein</fullName>
    </submittedName>
</protein>
<accession>A0ABU6T0Y3</accession>
<feature type="compositionally biased region" description="Basic and acidic residues" evidence="1">
    <location>
        <begin position="1"/>
        <end position="23"/>
    </location>
</feature>
<evidence type="ECO:0000313" key="3">
    <source>
        <dbReference type="Proteomes" id="UP001341840"/>
    </source>
</evidence>
<sequence>ISRKVDKTTRKREREYKGSERGLGEQIGKQRRREREQIGYEVRGHRATATVEVMLKKEVGRRSGRLREPDRSLNR</sequence>
<feature type="non-terminal residue" evidence="2">
    <location>
        <position position="1"/>
    </location>
</feature>
<name>A0ABU6T0Y3_9FABA</name>
<feature type="region of interest" description="Disordered" evidence="1">
    <location>
        <begin position="1"/>
        <end position="35"/>
    </location>
</feature>
<keyword evidence="3" id="KW-1185">Reference proteome</keyword>
<evidence type="ECO:0000313" key="2">
    <source>
        <dbReference type="EMBL" id="MED6142356.1"/>
    </source>
</evidence>
<reference evidence="2 3" key="1">
    <citation type="journal article" date="2023" name="Plants (Basel)">
        <title>Bridging the Gap: Combining Genomics and Transcriptomics Approaches to Understand Stylosanthes scabra, an Orphan Legume from the Brazilian Caatinga.</title>
        <authorList>
            <person name="Ferreira-Neto J.R.C."/>
            <person name="da Silva M.D."/>
            <person name="Binneck E."/>
            <person name="de Melo N.F."/>
            <person name="da Silva R.H."/>
            <person name="de Melo A.L.T.M."/>
            <person name="Pandolfi V."/>
            <person name="Bustamante F.O."/>
            <person name="Brasileiro-Vidal A.C."/>
            <person name="Benko-Iseppon A.M."/>
        </authorList>
    </citation>
    <scope>NUCLEOTIDE SEQUENCE [LARGE SCALE GENOMIC DNA]</scope>
    <source>
        <tissue evidence="2">Leaves</tissue>
    </source>
</reference>
<dbReference type="EMBL" id="JASCZI010068865">
    <property type="protein sequence ID" value="MED6142356.1"/>
    <property type="molecule type" value="Genomic_DNA"/>
</dbReference>
<gene>
    <name evidence="2" type="ORF">PIB30_112831</name>
</gene>
<organism evidence="2 3">
    <name type="scientific">Stylosanthes scabra</name>
    <dbReference type="NCBI Taxonomy" id="79078"/>
    <lineage>
        <taxon>Eukaryota</taxon>
        <taxon>Viridiplantae</taxon>
        <taxon>Streptophyta</taxon>
        <taxon>Embryophyta</taxon>
        <taxon>Tracheophyta</taxon>
        <taxon>Spermatophyta</taxon>
        <taxon>Magnoliopsida</taxon>
        <taxon>eudicotyledons</taxon>
        <taxon>Gunneridae</taxon>
        <taxon>Pentapetalae</taxon>
        <taxon>rosids</taxon>
        <taxon>fabids</taxon>
        <taxon>Fabales</taxon>
        <taxon>Fabaceae</taxon>
        <taxon>Papilionoideae</taxon>
        <taxon>50 kb inversion clade</taxon>
        <taxon>dalbergioids sensu lato</taxon>
        <taxon>Dalbergieae</taxon>
        <taxon>Pterocarpus clade</taxon>
        <taxon>Stylosanthes</taxon>
    </lineage>
</organism>
<evidence type="ECO:0000256" key="1">
    <source>
        <dbReference type="SAM" id="MobiDB-lite"/>
    </source>
</evidence>
<dbReference type="Proteomes" id="UP001341840">
    <property type="component" value="Unassembled WGS sequence"/>
</dbReference>
<proteinExistence type="predicted"/>